<keyword evidence="3" id="KW-1185">Reference proteome</keyword>
<dbReference type="Pfam" id="PF01425">
    <property type="entry name" value="Amidase"/>
    <property type="match status" value="1"/>
</dbReference>
<dbReference type="Gene3D" id="3.90.1300.10">
    <property type="entry name" value="Amidase signature (AS) domain"/>
    <property type="match status" value="1"/>
</dbReference>
<sequence>MNATNWQKLSSLISHTLQLTIFSSLHPRVASSSPIMTDINVLTVTASELEAKLNDNSITSRQLVKLYLSQIAKYNGYLKAVIAVTPEKLLDKTAARLDAERAAGSVRGPLHGIPILLKDNIATVPELGLPTTGGSLALVGSRPRKNAEIVEQLIDAGVIIIGKANLSEWSWYRSNMASLGWSAVGGQTQSAYVRGGLREDDSIGGHSSPGGSSTGSAVAVAAGFSPISVGADTMGSLIMPSDRSALYTIKPTVKIVSQTGIIPITLELDSAGPMAKSALDLASLLQILVDPSKTTIPEGGYRSAATSSWGNIRIGILEPEKWLFDTKLVKYEEQATNQMLREWKQAYETLKSVAKVVKPVTLISLEESTDNGRIKIWNAFDTTFKDLIKDYLSGVDNSKIHSLEDLIEFNKTHADKELPPGADNQAALLRAVQAKMTEDEYNDIMGSARELCGKKGIDKTLEENNVDIIIGPGDGPMFGIALTAGYPVATVPLGYLEFNGRPFGMQIAAKAHQEALLIQAQSAWEATFPKRQPPPLHEIALN</sequence>
<dbReference type="PANTHER" id="PTHR42678:SF34">
    <property type="entry name" value="OS04G0183300 PROTEIN"/>
    <property type="match status" value="1"/>
</dbReference>
<dbReference type="SUPFAM" id="SSF75304">
    <property type="entry name" value="Amidase signature (AS) enzymes"/>
    <property type="match status" value="1"/>
</dbReference>
<organism evidence="2 3">
    <name type="scientific">Trichoderma lentiforme</name>
    <dbReference type="NCBI Taxonomy" id="1567552"/>
    <lineage>
        <taxon>Eukaryota</taxon>
        <taxon>Fungi</taxon>
        <taxon>Dikarya</taxon>
        <taxon>Ascomycota</taxon>
        <taxon>Pezizomycotina</taxon>
        <taxon>Sordariomycetes</taxon>
        <taxon>Hypocreomycetidae</taxon>
        <taxon>Hypocreales</taxon>
        <taxon>Hypocreaceae</taxon>
        <taxon>Trichoderma</taxon>
    </lineage>
</organism>
<comment type="caution">
    <text evidence="2">The sequence shown here is derived from an EMBL/GenBank/DDBJ whole genome shotgun (WGS) entry which is preliminary data.</text>
</comment>
<dbReference type="InterPro" id="IPR036928">
    <property type="entry name" value="AS_sf"/>
</dbReference>
<reference evidence="2 3" key="1">
    <citation type="submission" date="2018-06" db="EMBL/GenBank/DDBJ databases">
        <title>Genome analysis of cellulolytic fungus Trichoderma lentiforme CFAM-422.</title>
        <authorList>
            <person name="Steindorff A.S."/>
            <person name="Formighieri E.F."/>
            <person name="Midorikawa G.E.O."/>
            <person name="Tamietti M.S."/>
            <person name="Ramos E.Z."/>
            <person name="Silva A.S."/>
            <person name="Bon E.P.S."/>
            <person name="Mendes T.D."/>
            <person name="Damaso M.C.T."/>
            <person name="Favaro L.C.L."/>
        </authorList>
    </citation>
    <scope>NUCLEOTIDE SEQUENCE [LARGE SCALE GENOMIC DNA]</scope>
    <source>
        <strain evidence="2 3">CFAM-422</strain>
    </source>
</reference>
<evidence type="ECO:0000313" key="2">
    <source>
        <dbReference type="EMBL" id="KAF3071882.1"/>
    </source>
</evidence>
<feature type="domain" description="Amidase" evidence="1">
    <location>
        <begin position="63"/>
        <end position="472"/>
    </location>
</feature>
<dbReference type="Proteomes" id="UP000801864">
    <property type="component" value="Unassembled WGS sequence"/>
</dbReference>
<accession>A0A9P5CF09</accession>
<proteinExistence type="predicted"/>
<dbReference type="InterPro" id="IPR023631">
    <property type="entry name" value="Amidase_dom"/>
</dbReference>
<evidence type="ECO:0000259" key="1">
    <source>
        <dbReference type="Pfam" id="PF01425"/>
    </source>
</evidence>
<gene>
    <name evidence="2" type="ORF">CFAM422_005791</name>
</gene>
<evidence type="ECO:0000313" key="3">
    <source>
        <dbReference type="Proteomes" id="UP000801864"/>
    </source>
</evidence>
<dbReference type="PANTHER" id="PTHR42678">
    <property type="entry name" value="AMIDASE"/>
    <property type="match status" value="1"/>
</dbReference>
<dbReference type="AlphaFoldDB" id="A0A9P5CF09"/>
<name>A0A9P5CF09_9HYPO</name>
<dbReference type="EMBL" id="QLNT01000009">
    <property type="protein sequence ID" value="KAF3071882.1"/>
    <property type="molecule type" value="Genomic_DNA"/>
</dbReference>
<protein>
    <recommendedName>
        <fullName evidence="1">Amidase domain-containing protein</fullName>
    </recommendedName>
</protein>